<evidence type="ECO:0000256" key="1">
    <source>
        <dbReference type="SAM" id="MobiDB-lite"/>
    </source>
</evidence>
<keyword evidence="2" id="KW-0472">Membrane</keyword>
<feature type="transmembrane region" description="Helical" evidence="2">
    <location>
        <begin position="238"/>
        <end position="255"/>
    </location>
</feature>
<feature type="transmembrane region" description="Helical" evidence="2">
    <location>
        <begin position="192"/>
        <end position="217"/>
    </location>
</feature>
<feature type="transmembrane region" description="Helical" evidence="2">
    <location>
        <begin position="261"/>
        <end position="282"/>
    </location>
</feature>
<feature type="region of interest" description="Disordered" evidence="1">
    <location>
        <begin position="828"/>
        <end position="848"/>
    </location>
</feature>
<accession>A0AAU9ICS6</accession>
<evidence type="ECO:0000313" key="5">
    <source>
        <dbReference type="Proteomes" id="UP001162131"/>
    </source>
</evidence>
<feature type="transmembrane region" description="Helical" evidence="2">
    <location>
        <begin position="319"/>
        <end position="339"/>
    </location>
</feature>
<feature type="transmembrane region" description="Helical" evidence="2">
    <location>
        <begin position="1293"/>
        <end position="1313"/>
    </location>
</feature>
<evidence type="ECO:0000259" key="3">
    <source>
        <dbReference type="Pfam" id="PF25474"/>
    </source>
</evidence>
<comment type="caution">
    <text evidence="4">The sequence shown here is derived from an EMBL/GenBank/DDBJ whole genome shotgun (WGS) entry which is preliminary data.</text>
</comment>
<feature type="transmembrane region" description="Helical" evidence="2">
    <location>
        <begin position="870"/>
        <end position="894"/>
    </location>
</feature>
<evidence type="ECO:0000256" key="2">
    <source>
        <dbReference type="SAM" id="Phobius"/>
    </source>
</evidence>
<dbReference type="EMBL" id="CAJZBQ010000004">
    <property type="protein sequence ID" value="CAG9311171.1"/>
    <property type="molecule type" value="Genomic_DNA"/>
</dbReference>
<feature type="transmembrane region" description="Helical" evidence="2">
    <location>
        <begin position="294"/>
        <end position="313"/>
    </location>
</feature>
<dbReference type="PANTHER" id="PTHR31600">
    <property type="entry name" value="TINY MACROCYSTS PROTEIN B-RELATED"/>
    <property type="match status" value="1"/>
</dbReference>
<protein>
    <recommendedName>
        <fullName evidence="3">TmcB/TmcC TPR repeats domain-containing protein</fullName>
    </recommendedName>
</protein>
<organism evidence="4 5">
    <name type="scientific">Blepharisma stoltei</name>
    <dbReference type="NCBI Taxonomy" id="1481888"/>
    <lineage>
        <taxon>Eukaryota</taxon>
        <taxon>Sar</taxon>
        <taxon>Alveolata</taxon>
        <taxon>Ciliophora</taxon>
        <taxon>Postciliodesmatophora</taxon>
        <taxon>Heterotrichea</taxon>
        <taxon>Heterotrichida</taxon>
        <taxon>Blepharismidae</taxon>
        <taxon>Blepharisma</taxon>
    </lineage>
</organism>
<keyword evidence="2" id="KW-1133">Transmembrane helix</keyword>
<dbReference type="InterPro" id="IPR057352">
    <property type="entry name" value="TPR_TmcB/C"/>
</dbReference>
<feature type="transmembrane region" description="Helical" evidence="2">
    <location>
        <begin position="151"/>
        <end position="172"/>
    </location>
</feature>
<dbReference type="Pfam" id="PF25474">
    <property type="entry name" value="TPR_TmcB"/>
    <property type="match status" value="1"/>
</dbReference>
<sequence length="1376" mass="160974">MLDFEVEIDQLSASSKGLWKRKKQKTIKQSIFELYNQLYHNKADEEISMLRQKVSKAIEDIIWCFQIMSLLWFPDLPIKDWSDNMILWEIIGYLRIDNICSELGIIDAYLYLSIVANFIIFSGILILVFMVHRSVSIPRFIVVLFKWIFRFWVNLIFISSMVLYSVVLKYNFTSLKNISEYTNNDESKIFEVNFALEISIIFAIIITFPLILLYTEFSGEIRHSVSKKILKSKAHSKIDFQISIFAYFSPILYVLSVKDYIIYYQCFLMVSSIIMMAETIIFLPYFSAYCNLTLILRFFAISVVSFGFIIGNWMDNSLLVILIAIILGPLISVFIYQYILKLQSKIITNLPASLSGINSVYKLEKCLRHSLLWNDSENKDQIIYLFELFFIEKYLYRDKLQVLWVTNYCLFTLQDEPLSKIKLSKAKNISGNLGSDFQEYLCNKKIEESLWSESTQFIDYFQQLHMIKKKDLKLCVNLLRFWEEVISQSPDIKKLSKNLMWLQENLIFLNNKYSQLTSKFFNSKESLDLYASYAKDILFDWEKSNLLENKSRSFGRIAINSFSRNFEFFNDINGIFIVSCEEENFGEILFSNPKASEIMRSSSYSIDGSNITNFISPYYCEKLNEEIRRIIHFSSSSEIDLTEGFFLNLPSHFIIECSGKILITSHENHLVSILLFKPKMAKHQVASISESGEICSCSENFPKFLKNHNSNLAGLNIKNLFPEIAEFGWQWFVPYRLSGFEAETILVLNYYQVNKMKVFYAVLTNDYDEIQRWKNKNLPLENEEEKFILTSQLSLKDQSTEGNSKILKKAYTEIEEIYANSEMNLNQASSVESPQVTDRAYSEEKSQVSENTHRRRFLRQITTSARSMNILHVAIIFAIIAVLGTNIAVLFYAFTNIKFIRNMDLPLTLGKLGKKMQNVACASHLLWALTPGASSDTQQALKVTWSKIITFMTELKGLYLNITSHLDEWNYCSGKEIFMDENIKLWNSHKKKINLLDMISEFVQTGNELVRKYNNSEDYNAEASFLVANGYGEAFEYCNSSLYEVMDCQKVIMSDFKSEMFILLILGIGVLALCACAMIPFWYSTVKIESDLWNNLRKKVYEHYFELKQSLVERLKCIHSQPEIMLIVGNPSKKRFNFKNYWKYIWRIFVYFIVVTMFSIINITYLYEKCTDYLSYRPEIMKEIIRGQILQNALAIWATNSQLEHWGIPLTNNLPNEYPLMNSGSSFQNDVVKLERSKLVLRDPKYFPILSEKFITRFFKRENKSGWYYFNLGAYAAEDIIKFDSYVVTYSNMLVDFWLFWVLNIEVLTINYGELADEIDGYSQSVIEDQVNIILAAFSIFAASSIFIYFALYFIFFRKEKEYLQKINSMMKIIPW</sequence>
<keyword evidence="5" id="KW-1185">Reference proteome</keyword>
<dbReference type="PANTHER" id="PTHR31600:SF2">
    <property type="entry name" value="GAMETE ENRICHED GENE 10 PROTEIN-RELATED"/>
    <property type="match status" value="1"/>
</dbReference>
<feature type="transmembrane region" description="Helical" evidence="2">
    <location>
        <begin position="108"/>
        <end position="131"/>
    </location>
</feature>
<dbReference type="Proteomes" id="UP001162131">
    <property type="component" value="Unassembled WGS sequence"/>
</dbReference>
<feature type="transmembrane region" description="Helical" evidence="2">
    <location>
        <begin position="1060"/>
        <end position="1083"/>
    </location>
</feature>
<feature type="transmembrane region" description="Helical" evidence="2">
    <location>
        <begin position="1333"/>
        <end position="1356"/>
    </location>
</feature>
<gene>
    <name evidence="4" type="ORF">BSTOLATCC_MIC3463</name>
</gene>
<feature type="domain" description="TmcB/TmcC TPR repeats" evidence="3">
    <location>
        <begin position="455"/>
        <end position="547"/>
    </location>
</feature>
<evidence type="ECO:0000313" key="4">
    <source>
        <dbReference type="EMBL" id="CAG9311171.1"/>
    </source>
</evidence>
<keyword evidence="2" id="KW-0812">Transmembrane</keyword>
<dbReference type="InterPro" id="IPR052994">
    <property type="entry name" value="Tiny_macrocysts_regulators"/>
</dbReference>
<feature type="transmembrane region" description="Helical" evidence="2">
    <location>
        <begin position="1144"/>
        <end position="1167"/>
    </location>
</feature>
<name>A0AAU9ICS6_9CILI</name>
<proteinExistence type="predicted"/>
<reference evidence="4" key="1">
    <citation type="submission" date="2021-09" db="EMBL/GenBank/DDBJ databases">
        <authorList>
            <consortium name="AG Swart"/>
            <person name="Singh M."/>
            <person name="Singh A."/>
            <person name="Seah K."/>
            <person name="Emmerich C."/>
        </authorList>
    </citation>
    <scope>NUCLEOTIDE SEQUENCE</scope>
    <source>
        <strain evidence="4">ATCC30299</strain>
    </source>
</reference>